<evidence type="ECO:0000313" key="3">
    <source>
        <dbReference type="Proteomes" id="UP000469421"/>
    </source>
</evidence>
<sequence>MKRLLFSLFLAALLVPSSSADPMASHKAMIKDALKAGPTEITDNATIMDMAGTVLREGDNGWICYPGKELDHGKDAMCVDSVWNTLAQAWIGKKPFSTDRIGISYMYGGDGVGVSNIDPFATEPTKDNQWVAEGPHLMIVVPNPATLEGLSTDPESGGPYVMWKGTPYAHIMIPLGNRKP</sequence>
<accession>A0A6N7LSZ3</accession>
<name>A0A6N7LSZ3_9GAMM</name>
<dbReference type="AlphaFoldDB" id="A0A6N7LSZ3"/>
<keyword evidence="3" id="KW-1185">Reference proteome</keyword>
<keyword evidence="1" id="KW-0732">Signal</keyword>
<protein>
    <submittedName>
        <fullName evidence="2">Uncharacterized protein</fullName>
    </submittedName>
</protein>
<dbReference type="Proteomes" id="UP000469421">
    <property type="component" value="Unassembled WGS sequence"/>
</dbReference>
<evidence type="ECO:0000313" key="2">
    <source>
        <dbReference type="EMBL" id="MQX52145.1"/>
    </source>
</evidence>
<proteinExistence type="predicted"/>
<reference evidence="2 3" key="1">
    <citation type="submission" date="2019-10" db="EMBL/GenBank/DDBJ databases">
        <title>Alcanivorax sp.PA15-N-34 draft genome sequence.</title>
        <authorList>
            <person name="Liao X."/>
            <person name="Shao Z."/>
        </authorList>
    </citation>
    <scope>NUCLEOTIDE SEQUENCE [LARGE SCALE GENOMIC DNA]</scope>
    <source>
        <strain evidence="2 3">PA15-N-34</strain>
    </source>
</reference>
<feature type="signal peptide" evidence="1">
    <location>
        <begin position="1"/>
        <end position="20"/>
    </location>
</feature>
<evidence type="ECO:0000256" key="1">
    <source>
        <dbReference type="SAM" id="SignalP"/>
    </source>
</evidence>
<dbReference type="EMBL" id="WIRE01000001">
    <property type="protein sequence ID" value="MQX52145.1"/>
    <property type="molecule type" value="Genomic_DNA"/>
</dbReference>
<feature type="chain" id="PRO_5026743592" evidence="1">
    <location>
        <begin position="21"/>
        <end position="180"/>
    </location>
</feature>
<comment type="caution">
    <text evidence="2">The sequence shown here is derived from an EMBL/GenBank/DDBJ whole genome shotgun (WGS) entry which is preliminary data.</text>
</comment>
<gene>
    <name evidence="2" type="ORF">GFN93_02730</name>
</gene>
<organism evidence="2 3">
    <name type="scientific">Alcanivorax sediminis</name>
    <dbReference type="NCBI Taxonomy" id="2663008"/>
    <lineage>
        <taxon>Bacteria</taxon>
        <taxon>Pseudomonadati</taxon>
        <taxon>Pseudomonadota</taxon>
        <taxon>Gammaproteobacteria</taxon>
        <taxon>Oceanospirillales</taxon>
        <taxon>Alcanivoracaceae</taxon>
        <taxon>Alcanivorax</taxon>
    </lineage>
</organism>